<protein>
    <submittedName>
        <fullName evidence="2">Uncharacterized protein</fullName>
    </submittedName>
</protein>
<gene>
    <name evidence="2" type="ORF">VMB_26200</name>
</gene>
<dbReference type="GO" id="GO:0016020">
    <property type="term" value="C:membrane"/>
    <property type="evidence" value="ECO:0007669"/>
    <property type="project" value="InterPro"/>
</dbReference>
<name>D2YGH3_VIBMI</name>
<sequence length="268" mass="29583">MRAKNHSFLLCSASFHYRLVIPHRLLPTTLSFVVTRGYMEMTTVEEKNRRPLAVRELKFTKRIAVWLSQKQITPNQISLMSIAFALLGCALLALYHYYPSPFWLIVAALCIQARLLCNLFDGMVAVEGGKKTPAGELFNDVPDRIADPLLIIGAGFVTASALGMTLAWLCALLAVLTAYVRVLGVSMGGEADFRGPMAKQHRMALLTFSLLLIAALSQLSEPPAFLAYSMDGVLAVMLVGLVATVWRRLQHIYQFHATRVPSSTTQGE</sequence>
<comment type="caution">
    <text evidence="2">The sequence shown here is derived from an EMBL/GenBank/DDBJ whole genome shotgun (WGS) entry which is preliminary data.</text>
</comment>
<dbReference type="GO" id="GO:0008654">
    <property type="term" value="P:phospholipid biosynthetic process"/>
    <property type="evidence" value="ECO:0007669"/>
    <property type="project" value="InterPro"/>
</dbReference>
<keyword evidence="1" id="KW-0472">Membrane</keyword>
<reference evidence="2 3" key="1">
    <citation type="journal article" date="2009" name="BMC Evol. Biol.">
        <title>Genomic taxonomy of Vibrios.</title>
        <authorList>
            <person name="Thompson C.C."/>
            <person name="Vicente A.C."/>
            <person name="Souza R.C."/>
            <person name="Vasconcelos A.T."/>
            <person name="Vesth T."/>
            <person name="Alves N.Jr."/>
            <person name="Ussery D.W."/>
            <person name="Iida T."/>
            <person name="Thompson F.L."/>
        </authorList>
    </citation>
    <scope>NUCLEOTIDE SEQUENCE [LARGE SCALE GENOMIC DNA]</scope>
    <source>
        <strain evidence="2 3">VM603</strain>
    </source>
</reference>
<dbReference type="Pfam" id="PF01066">
    <property type="entry name" value="CDP-OH_P_transf"/>
    <property type="match status" value="1"/>
</dbReference>
<dbReference type="InterPro" id="IPR043130">
    <property type="entry name" value="CDP-OH_PTrfase_TM_dom"/>
</dbReference>
<evidence type="ECO:0000313" key="2">
    <source>
        <dbReference type="EMBL" id="EEW06099.1"/>
    </source>
</evidence>
<feature type="transmembrane region" description="Helical" evidence="1">
    <location>
        <begin position="149"/>
        <end position="182"/>
    </location>
</feature>
<dbReference type="EMBL" id="ACYU01000127">
    <property type="protein sequence ID" value="EEW06099.1"/>
    <property type="molecule type" value="Genomic_DNA"/>
</dbReference>
<feature type="transmembrane region" description="Helical" evidence="1">
    <location>
        <begin position="225"/>
        <end position="246"/>
    </location>
</feature>
<evidence type="ECO:0000256" key="1">
    <source>
        <dbReference type="SAM" id="Phobius"/>
    </source>
</evidence>
<feature type="transmembrane region" description="Helical" evidence="1">
    <location>
        <begin position="77"/>
        <end position="98"/>
    </location>
</feature>
<keyword evidence="1" id="KW-0812">Transmembrane</keyword>
<dbReference type="Gene3D" id="1.20.120.1760">
    <property type="match status" value="1"/>
</dbReference>
<dbReference type="InterPro" id="IPR000462">
    <property type="entry name" value="CDP-OH_P_trans"/>
</dbReference>
<dbReference type="Proteomes" id="UP000004827">
    <property type="component" value="Unassembled WGS sequence"/>
</dbReference>
<accession>D2YGH3</accession>
<dbReference type="AlphaFoldDB" id="D2YGH3"/>
<evidence type="ECO:0000313" key="3">
    <source>
        <dbReference type="Proteomes" id="UP000004827"/>
    </source>
</evidence>
<organism evidence="2 3">
    <name type="scientific">Vibrio mimicus VM603</name>
    <dbReference type="NCBI Taxonomy" id="671074"/>
    <lineage>
        <taxon>Bacteria</taxon>
        <taxon>Pseudomonadati</taxon>
        <taxon>Pseudomonadota</taxon>
        <taxon>Gammaproteobacteria</taxon>
        <taxon>Vibrionales</taxon>
        <taxon>Vibrionaceae</taxon>
        <taxon>Vibrio</taxon>
    </lineage>
</organism>
<proteinExistence type="predicted"/>
<feature type="transmembrane region" description="Helical" evidence="1">
    <location>
        <begin position="203"/>
        <end position="219"/>
    </location>
</feature>
<dbReference type="GO" id="GO:0016780">
    <property type="term" value="F:phosphotransferase activity, for other substituted phosphate groups"/>
    <property type="evidence" value="ECO:0007669"/>
    <property type="project" value="InterPro"/>
</dbReference>
<keyword evidence="1" id="KW-1133">Transmembrane helix</keyword>